<organism evidence="1 2">
    <name type="scientific">Malus baccata</name>
    <name type="common">Siberian crab apple</name>
    <name type="synonym">Pyrus baccata</name>
    <dbReference type="NCBI Taxonomy" id="106549"/>
    <lineage>
        <taxon>Eukaryota</taxon>
        <taxon>Viridiplantae</taxon>
        <taxon>Streptophyta</taxon>
        <taxon>Embryophyta</taxon>
        <taxon>Tracheophyta</taxon>
        <taxon>Spermatophyta</taxon>
        <taxon>Magnoliopsida</taxon>
        <taxon>eudicotyledons</taxon>
        <taxon>Gunneridae</taxon>
        <taxon>Pentapetalae</taxon>
        <taxon>rosids</taxon>
        <taxon>fabids</taxon>
        <taxon>Rosales</taxon>
        <taxon>Rosaceae</taxon>
        <taxon>Amygdaloideae</taxon>
        <taxon>Maleae</taxon>
        <taxon>Malus</taxon>
    </lineage>
</organism>
<comment type="caution">
    <text evidence="1">The sequence shown here is derived from an EMBL/GenBank/DDBJ whole genome shotgun (WGS) entry which is preliminary data.</text>
</comment>
<reference evidence="1 2" key="1">
    <citation type="journal article" date="2019" name="G3 (Bethesda)">
        <title>Sequencing of a Wild Apple (Malus baccata) Genome Unravels the Differences Between Cultivated and Wild Apple Species Regarding Disease Resistance and Cold Tolerance.</title>
        <authorList>
            <person name="Chen X."/>
        </authorList>
    </citation>
    <scope>NUCLEOTIDE SEQUENCE [LARGE SCALE GENOMIC DNA]</scope>
    <source>
        <strain evidence="2">cv. Shandingzi</strain>
        <tissue evidence="1">Leaves</tissue>
    </source>
</reference>
<name>A0A540K5B6_MALBA</name>
<protein>
    <submittedName>
        <fullName evidence="1">Uncharacterized protein</fullName>
    </submittedName>
</protein>
<gene>
    <name evidence="1" type="ORF">C1H46_045042</name>
</gene>
<dbReference type="AlphaFoldDB" id="A0A540K5B6"/>
<sequence length="55" mass="6461">MHVRKHRGPRREGDRVCSLEEKISSMMSECFLQLLKAFNCTHDMHCLEGHLLADY</sequence>
<keyword evidence="2" id="KW-1185">Reference proteome</keyword>
<accession>A0A540K5B6</accession>
<dbReference type="Proteomes" id="UP000315295">
    <property type="component" value="Unassembled WGS sequence"/>
</dbReference>
<evidence type="ECO:0000313" key="2">
    <source>
        <dbReference type="Proteomes" id="UP000315295"/>
    </source>
</evidence>
<evidence type="ECO:0000313" key="1">
    <source>
        <dbReference type="EMBL" id="TQD69425.1"/>
    </source>
</evidence>
<dbReference type="EMBL" id="VIEB01003610">
    <property type="protein sequence ID" value="TQD69425.1"/>
    <property type="molecule type" value="Genomic_DNA"/>
</dbReference>
<proteinExistence type="predicted"/>